<protein>
    <submittedName>
        <fullName evidence="1">Hyaluronidase</fullName>
    </submittedName>
</protein>
<reference evidence="1" key="1">
    <citation type="journal article" date="2021" name="Proc. Natl. Acad. Sci. U.S.A.">
        <title>A Catalog of Tens of Thousands of Viruses from Human Metagenomes Reveals Hidden Associations with Chronic Diseases.</title>
        <authorList>
            <person name="Tisza M.J."/>
            <person name="Buck C.B."/>
        </authorList>
    </citation>
    <scope>NUCLEOTIDE SEQUENCE</scope>
    <source>
        <strain evidence="1">CtEw721</strain>
    </source>
</reference>
<organism evidence="1">
    <name type="scientific">Siphoviridae sp. ctEw721</name>
    <dbReference type="NCBI Taxonomy" id="2825400"/>
    <lineage>
        <taxon>Viruses</taxon>
        <taxon>Duplodnaviria</taxon>
        <taxon>Heunggongvirae</taxon>
        <taxon>Uroviricota</taxon>
        <taxon>Caudoviricetes</taxon>
    </lineage>
</organism>
<name>A0A8S5TS14_9CAUD</name>
<dbReference type="EMBL" id="BK015914">
    <property type="protein sequence ID" value="DAF84971.1"/>
    <property type="molecule type" value="Genomic_DNA"/>
</dbReference>
<evidence type="ECO:0000313" key="1">
    <source>
        <dbReference type="EMBL" id="DAF84971.1"/>
    </source>
</evidence>
<sequence>MAEKLLKTRIQLKYDTLANWQASELALKKGEIAIAEIETADPAKKENPPVMFKVGVDGVKTFKELNWASALAADVYGWAKAATKPSYTPAEVGADVAGAAATAEANAKAYVDEQIGAIPPAAEYTLETGTTDGSLVLKKDGVVVGDAAVVKGWAELLAKAQKGVDDAATAQAAAEAAQTAAETAQAAAETAQAAATKAQGDIDAYKTSNDAALAAVKKTADAAQTSAQVDAKISTHNSSTEAHSDIRQSVTALVEKVSGRATAYVYKNKSDAAYTTAIGKAGSFVVGDTIYFTDTDILDEWVTKVNAAAPYYEFQEIETEKPSFDGYVKGTELTADKIVLGNGGSNVKASTVGVATAVAAADEANLPTNKAVADYVAAEIGKLDVEATAVGAGETIKSISETDGKITVEKQAIAITQSQVAGLTDALAGKQAAITAENKLSADLVAGLGAAAKKGVAETVTAEGADLPTAKAVADYVAAQGFTKNVGTVTSVAAGVGLKVTGTASVNPTIEIDEEVEFILDCGTSAV</sequence>
<proteinExistence type="predicted"/>
<accession>A0A8S5TS14</accession>